<dbReference type="Proteomes" id="UP000637578">
    <property type="component" value="Unassembled WGS sequence"/>
</dbReference>
<protein>
    <recommendedName>
        <fullName evidence="2">Tyrosine specific protein phosphatases domain-containing protein</fullName>
    </recommendedName>
</protein>
<feature type="region of interest" description="Disordered" evidence="1">
    <location>
        <begin position="17"/>
        <end position="47"/>
    </location>
</feature>
<reference evidence="3" key="2">
    <citation type="submission" date="2020-09" db="EMBL/GenBank/DDBJ databases">
        <authorList>
            <person name="Sun Q."/>
            <person name="Zhou Y."/>
        </authorList>
    </citation>
    <scope>NUCLEOTIDE SEQUENCE</scope>
    <source>
        <strain evidence="3">CGMCC 4.5737</strain>
    </source>
</reference>
<evidence type="ECO:0000259" key="2">
    <source>
        <dbReference type="PROSITE" id="PS50056"/>
    </source>
</evidence>
<dbReference type="PROSITE" id="PS50056">
    <property type="entry name" value="TYR_PHOSPHATASE_2"/>
    <property type="match status" value="1"/>
</dbReference>
<organism evidence="3 4">
    <name type="scientific">Longimycelium tulufanense</name>
    <dbReference type="NCBI Taxonomy" id="907463"/>
    <lineage>
        <taxon>Bacteria</taxon>
        <taxon>Bacillati</taxon>
        <taxon>Actinomycetota</taxon>
        <taxon>Actinomycetes</taxon>
        <taxon>Pseudonocardiales</taxon>
        <taxon>Pseudonocardiaceae</taxon>
        <taxon>Longimycelium</taxon>
    </lineage>
</organism>
<dbReference type="Gene3D" id="3.90.190.10">
    <property type="entry name" value="Protein tyrosine phosphatase superfamily"/>
    <property type="match status" value="1"/>
</dbReference>
<accession>A0A8J3CE58</accession>
<dbReference type="AlphaFoldDB" id="A0A8J3CE58"/>
<dbReference type="InterPro" id="IPR000242">
    <property type="entry name" value="PTP_cat"/>
</dbReference>
<dbReference type="InterPro" id="IPR029021">
    <property type="entry name" value="Prot-tyrosine_phosphatase-like"/>
</dbReference>
<name>A0A8J3CE58_9PSEU</name>
<proteinExistence type="predicted"/>
<dbReference type="EMBL" id="BMMK01000010">
    <property type="protein sequence ID" value="GGM53556.1"/>
    <property type="molecule type" value="Genomic_DNA"/>
</dbReference>
<keyword evidence="4" id="KW-1185">Reference proteome</keyword>
<evidence type="ECO:0000313" key="4">
    <source>
        <dbReference type="Proteomes" id="UP000637578"/>
    </source>
</evidence>
<dbReference type="Pfam" id="PF00102">
    <property type="entry name" value="Y_phosphatase"/>
    <property type="match status" value="1"/>
</dbReference>
<gene>
    <name evidence="3" type="ORF">GCM10012275_25750</name>
</gene>
<sequence>MPPTTCGGAPTQLVRGPDDLAGAAHTATGPARASASRALGPRTDNRRGICWGPPINHGYARVVVTAWDPTTAGVLRLPSGRLVRGRGLRHPVPPDPLPTFALYLLGHEPPPVAWESRWVRWPDFWLPSDHAGTADALREAWMRARTERVEVACAGGYGRTGTALACLAVLDGIPNREAVAYVRKHYAARAVEMPWQRRFVSRFR</sequence>
<dbReference type="GO" id="GO:0004725">
    <property type="term" value="F:protein tyrosine phosphatase activity"/>
    <property type="evidence" value="ECO:0007669"/>
    <property type="project" value="InterPro"/>
</dbReference>
<reference evidence="3" key="1">
    <citation type="journal article" date="2014" name="Int. J. Syst. Evol. Microbiol.">
        <title>Complete genome sequence of Corynebacterium casei LMG S-19264T (=DSM 44701T), isolated from a smear-ripened cheese.</title>
        <authorList>
            <consortium name="US DOE Joint Genome Institute (JGI-PGF)"/>
            <person name="Walter F."/>
            <person name="Albersmeier A."/>
            <person name="Kalinowski J."/>
            <person name="Ruckert C."/>
        </authorList>
    </citation>
    <scope>NUCLEOTIDE SEQUENCE</scope>
    <source>
        <strain evidence="3">CGMCC 4.5737</strain>
    </source>
</reference>
<dbReference type="InterPro" id="IPR000387">
    <property type="entry name" value="Tyr_Pase_dom"/>
</dbReference>
<comment type="caution">
    <text evidence="3">The sequence shown here is derived from an EMBL/GenBank/DDBJ whole genome shotgun (WGS) entry which is preliminary data.</text>
</comment>
<evidence type="ECO:0000256" key="1">
    <source>
        <dbReference type="SAM" id="MobiDB-lite"/>
    </source>
</evidence>
<dbReference type="SUPFAM" id="SSF52799">
    <property type="entry name" value="(Phosphotyrosine protein) phosphatases II"/>
    <property type="match status" value="1"/>
</dbReference>
<evidence type="ECO:0000313" key="3">
    <source>
        <dbReference type="EMBL" id="GGM53556.1"/>
    </source>
</evidence>
<feature type="domain" description="Tyrosine specific protein phosphatases" evidence="2">
    <location>
        <begin position="128"/>
        <end position="185"/>
    </location>
</feature>